<accession>A0AAD0HWJ5</accession>
<gene>
    <name evidence="1" type="ORF">C4N17_08455</name>
</gene>
<protein>
    <submittedName>
        <fullName evidence="1">Uncharacterized protein</fullName>
    </submittedName>
</protein>
<dbReference type="RefSeq" id="WP_008794512.1">
    <property type="nucleotide sequence ID" value="NZ_CABKNO010000003.1"/>
</dbReference>
<evidence type="ECO:0000313" key="2">
    <source>
        <dbReference type="Proteomes" id="UP000241472"/>
    </source>
</evidence>
<dbReference type="KEGG" id="fpei:C4N17_08455"/>
<evidence type="ECO:0000313" key="1">
    <source>
        <dbReference type="EMBL" id="AVQ25702.1"/>
    </source>
</evidence>
<reference evidence="1 2" key="1">
    <citation type="submission" date="2018-03" db="EMBL/GenBank/DDBJ databases">
        <title>Complete Fusobacterium genomes using hybrid Minion sequencing.</title>
        <authorList>
            <person name="Slade D.J."/>
            <person name="Lahmers K."/>
        </authorList>
    </citation>
    <scope>NUCLEOTIDE SEQUENCE [LARGE SCALE GENOMIC DNA]</scope>
    <source>
        <strain evidence="1 2">2_1_31</strain>
    </source>
</reference>
<name>A0AAD0HWJ5_9FUSO</name>
<dbReference type="Proteomes" id="UP000241472">
    <property type="component" value="Chromosome"/>
</dbReference>
<organism evidence="1 2">
    <name type="scientific">Fusobacterium periodonticum</name>
    <dbReference type="NCBI Taxonomy" id="860"/>
    <lineage>
        <taxon>Bacteria</taxon>
        <taxon>Fusobacteriati</taxon>
        <taxon>Fusobacteriota</taxon>
        <taxon>Fusobacteriia</taxon>
        <taxon>Fusobacteriales</taxon>
        <taxon>Fusobacteriaceae</taxon>
        <taxon>Fusobacterium</taxon>
    </lineage>
</organism>
<dbReference type="AlphaFoldDB" id="A0AAD0HWJ5"/>
<sequence length="72" mass="8431">MNCFFTSSELAGEDYTRLEDKEQLKKYRDRIYYNGYRVVSISEDGWAKLDFNDTLPDENEIALIAGISRVEQ</sequence>
<dbReference type="EMBL" id="CP028108">
    <property type="protein sequence ID" value="AVQ25702.1"/>
    <property type="molecule type" value="Genomic_DNA"/>
</dbReference>
<proteinExistence type="predicted"/>